<dbReference type="AlphaFoldDB" id="A0A919W4R1"/>
<dbReference type="SUPFAM" id="SSF47413">
    <property type="entry name" value="lambda repressor-like DNA-binding domains"/>
    <property type="match status" value="1"/>
</dbReference>
<keyword evidence="3" id="KW-1185">Reference proteome</keyword>
<evidence type="ECO:0000313" key="3">
    <source>
        <dbReference type="Proteomes" id="UP000677082"/>
    </source>
</evidence>
<dbReference type="CDD" id="cd00093">
    <property type="entry name" value="HTH_XRE"/>
    <property type="match status" value="1"/>
</dbReference>
<dbReference type="InterPro" id="IPR001387">
    <property type="entry name" value="Cro/C1-type_HTH"/>
</dbReference>
<dbReference type="GO" id="GO:0003677">
    <property type="term" value="F:DNA binding"/>
    <property type="evidence" value="ECO:0007669"/>
    <property type="project" value="InterPro"/>
</dbReference>
<evidence type="ECO:0000259" key="1">
    <source>
        <dbReference type="PROSITE" id="PS50943"/>
    </source>
</evidence>
<protein>
    <submittedName>
        <fullName evidence="2">Transcriptional regulator</fullName>
    </submittedName>
</protein>
<comment type="caution">
    <text evidence="2">The sequence shown here is derived from an EMBL/GenBank/DDBJ whole genome shotgun (WGS) entry which is preliminary data.</text>
</comment>
<dbReference type="Proteomes" id="UP000677082">
    <property type="component" value="Unassembled WGS sequence"/>
</dbReference>
<reference evidence="2 3" key="1">
    <citation type="submission" date="2021-03" db="EMBL/GenBank/DDBJ databases">
        <title>Whole genome shotgun sequence of Actinoplanes toevensis NBRC 105298.</title>
        <authorList>
            <person name="Komaki H."/>
            <person name="Tamura T."/>
        </authorList>
    </citation>
    <scope>NUCLEOTIDE SEQUENCE [LARGE SCALE GENOMIC DNA]</scope>
    <source>
        <strain evidence="2 3">NBRC 105298</strain>
    </source>
</reference>
<dbReference type="InterPro" id="IPR010982">
    <property type="entry name" value="Lambda_DNA-bd_dom_sf"/>
</dbReference>
<dbReference type="PROSITE" id="PS50943">
    <property type="entry name" value="HTH_CROC1"/>
    <property type="match status" value="1"/>
</dbReference>
<name>A0A919W4R1_9ACTN</name>
<sequence length="411" mass="45085">MRGMTDDMTNGQRVAFYRRRRGLSQEVLAGLVGKTAEWLRKIETNRAELDRLSVIRALAKVLDVSLGDLIGEPSLFSWSAESGNETIPALRAALHDFRHLTPAIRSLSDDEPPLLSAIGRDVDGAWADYQRSRYGALARRLPLLIHDCQSAVRLYDGDDAQRAQALMAFAHQVVALFLTKIGEFDLAWIAASRGLAAANASNDHIVIGSLSRAAAHALGSIGEYGQALGLASVTAEFLQPHLARPTPQLLSVYGSLHLMCGLAAAQQDDRASAGSHMGEAESCAIRLGADGNFVWTAFGPTNVKIHHVVIANEFGDVQRAIELGPHLDTSALPVERRVRHRIETARAYARWNRTDDALEALLTAERIGPDQVRYHRLSRTLVREMLTRPRPPSLAVALSERMGIGKRLPRW</sequence>
<dbReference type="Pfam" id="PF13560">
    <property type="entry name" value="HTH_31"/>
    <property type="match status" value="1"/>
</dbReference>
<feature type="domain" description="HTH cro/C1-type" evidence="1">
    <location>
        <begin position="14"/>
        <end position="69"/>
    </location>
</feature>
<evidence type="ECO:0000313" key="2">
    <source>
        <dbReference type="EMBL" id="GIM94414.1"/>
    </source>
</evidence>
<accession>A0A919W4R1</accession>
<proteinExistence type="predicted"/>
<gene>
    <name evidence="2" type="ORF">Ato02nite_062070</name>
</gene>
<dbReference type="SMART" id="SM00530">
    <property type="entry name" value="HTH_XRE"/>
    <property type="match status" value="1"/>
</dbReference>
<dbReference type="EMBL" id="BOQN01000081">
    <property type="protein sequence ID" value="GIM94414.1"/>
    <property type="molecule type" value="Genomic_DNA"/>
</dbReference>
<dbReference type="Gene3D" id="1.10.260.40">
    <property type="entry name" value="lambda repressor-like DNA-binding domains"/>
    <property type="match status" value="1"/>
</dbReference>
<organism evidence="2 3">
    <name type="scientific">Paractinoplanes toevensis</name>
    <dbReference type="NCBI Taxonomy" id="571911"/>
    <lineage>
        <taxon>Bacteria</taxon>
        <taxon>Bacillati</taxon>
        <taxon>Actinomycetota</taxon>
        <taxon>Actinomycetes</taxon>
        <taxon>Micromonosporales</taxon>
        <taxon>Micromonosporaceae</taxon>
        <taxon>Paractinoplanes</taxon>
    </lineage>
</organism>